<keyword evidence="2" id="KW-0378">Hydrolase</keyword>
<dbReference type="InterPro" id="IPR036691">
    <property type="entry name" value="Endo/exonu/phosph_ase_sf"/>
</dbReference>
<dbReference type="SUPFAM" id="SSF56219">
    <property type="entry name" value="DNase I-like"/>
    <property type="match status" value="1"/>
</dbReference>
<dbReference type="Gene3D" id="3.30.70.330">
    <property type="match status" value="2"/>
</dbReference>
<dbReference type="OrthoDB" id="8196670at2759"/>
<feature type="compositionally biased region" description="Basic and acidic residues" evidence="1">
    <location>
        <begin position="365"/>
        <end position="376"/>
    </location>
</feature>
<sequence length="807" mass="92089">MAAHHNSFNKAPEGTWIFHTRKHHPTAIANPYSKDLAKVATSFFITNFPTYVDAKRLWIACESFGKIADAFIARKLSKRGKRFGFLRFLGVTNEEDLARKLSIIWIENFHLFAAIAMFPRPLHQPSSNKKPYNPPTSVPVRHPSKKADSKPFQPSGSRSYAYVVHGFNFNSDSKTAGTQSLTLSDQDLIQVDNTSMVLLVKVHEVGTMNSVYRISNSEGFSNLKILHIGGLWLWIQFPNVDSCVAFKANATMQNLFSSIRNVTPNFVVDERLIWIEINGLPLCAWGSPTFKKVASLFGKFMFFEIDNKHQSMSTGRVCILTKRKKFISESIKAMIHGVSHEEEQEDGELDKVNLVLSDDEEKNFNDIENENHEPDIHVSQPNDIANEMPYVDPKKDEVILQDSPKVDTDHNVHNSPSHDNEIPILDPNSPQTPNNSSDISCPPGFEHLKHQQPEANLKPQTPKNSKCSNSLHYYTSPKLIKGFSLIHELTKVIEVGEALGYDVKGCQQTLEKLIQESKMTRLELFRLKTMWGNYTFDYACSMARGRSGGLISIWDPLTFVKCNFWCDDNFIIVQGSWSNSADIYYIINVYGPQDSTAKENLWQRLSSFILSHAGKYIVCGDFNEVRFDTERFGSVFSQRDAQVFNSFIDSSSLLEIPMGGRLYTWMNKTGTKLNYGPIPFKLFHSWMQRKGFDDMIKQANEEYAKLTFHSTSSLQQKLKFMKMKIKEWHNDSKSKDLERSVEIQSLLNAIEVKIDNSTVSEEERNTRLQLMQEQEDLDRYSINFNLPNLFLTTIITPGSLPFAQMLP</sequence>
<accession>A0A2U1LRL3</accession>
<dbReference type="InterPro" id="IPR035979">
    <property type="entry name" value="RBD_domain_sf"/>
</dbReference>
<comment type="caution">
    <text evidence="2">The sequence shown here is derived from an EMBL/GenBank/DDBJ whole genome shotgun (WGS) entry which is preliminary data.</text>
</comment>
<name>A0A2U1LRL3_ARTAN</name>
<dbReference type="InterPro" id="IPR012677">
    <property type="entry name" value="Nucleotide-bd_a/b_plait_sf"/>
</dbReference>
<feature type="compositionally biased region" description="Basic and acidic residues" evidence="1">
    <location>
        <begin position="406"/>
        <end position="421"/>
    </location>
</feature>
<dbReference type="AlphaFoldDB" id="A0A2U1LRL3"/>
<feature type="region of interest" description="Disordered" evidence="1">
    <location>
        <begin position="124"/>
        <end position="155"/>
    </location>
</feature>
<feature type="region of interest" description="Disordered" evidence="1">
    <location>
        <begin position="406"/>
        <end position="447"/>
    </location>
</feature>
<keyword evidence="2" id="KW-0540">Nuclease</keyword>
<gene>
    <name evidence="2" type="ORF">CTI12_AA334720</name>
</gene>
<dbReference type="GO" id="GO:0003676">
    <property type="term" value="F:nucleic acid binding"/>
    <property type="evidence" value="ECO:0007669"/>
    <property type="project" value="InterPro"/>
</dbReference>
<proteinExistence type="predicted"/>
<dbReference type="Gene3D" id="3.60.10.10">
    <property type="entry name" value="Endonuclease/exonuclease/phosphatase"/>
    <property type="match status" value="1"/>
</dbReference>
<organism evidence="2 3">
    <name type="scientific">Artemisia annua</name>
    <name type="common">Sweet wormwood</name>
    <dbReference type="NCBI Taxonomy" id="35608"/>
    <lineage>
        <taxon>Eukaryota</taxon>
        <taxon>Viridiplantae</taxon>
        <taxon>Streptophyta</taxon>
        <taxon>Embryophyta</taxon>
        <taxon>Tracheophyta</taxon>
        <taxon>Spermatophyta</taxon>
        <taxon>Magnoliopsida</taxon>
        <taxon>eudicotyledons</taxon>
        <taxon>Gunneridae</taxon>
        <taxon>Pentapetalae</taxon>
        <taxon>asterids</taxon>
        <taxon>campanulids</taxon>
        <taxon>Asterales</taxon>
        <taxon>Asteraceae</taxon>
        <taxon>Asteroideae</taxon>
        <taxon>Anthemideae</taxon>
        <taxon>Artemisiinae</taxon>
        <taxon>Artemisia</taxon>
    </lineage>
</organism>
<dbReference type="CDD" id="cd00590">
    <property type="entry name" value="RRM_SF"/>
    <property type="match status" value="1"/>
</dbReference>
<dbReference type="SUPFAM" id="SSF54928">
    <property type="entry name" value="RNA-binding domain, RBD"/>
    <property type="match status" value="1"/>
</dbReference>
<evidence type="ECO:0000256" key="1">
    <source>
        <dbReference type="SAM" id="MobiDB-lite"/>
    </source>
</evidence>
<dbReference type="Proteomes" id="UP000245207">
    <property type="component" value="Unassembled WGS sequence"/>
</dbReference>
<feature type="compositionally biased region" description="Polar residues" evidence="1">
    <location>
        <begin position="428"/>
        <end position="439"/>
    </location>
</feature>
<keyword evidence="2" id="KW-0269">Exonuclease</keyword>
<evidence type="ECO:0000313" key="2">
    <source>
        <dbReference type="EMBL" id="PWA51624.1"/>
    </source>
</evidence>
<keyword evidence="3" id="KW-1185">Reference proteome</keyword>
<feature type="region of interest" description="Disordered" evidence="1">
    <location>
        <begin position="365"/>
        <end position="389"/>
    </location>
</feature>
<protein>
    <submittedName>
        <fullName evidence="2">Endonuclease/exonuclease/phosphatase</fullName>
    </submittedName>
</protein>
<reference evidence="2 3" key="1">
    <citation type="journal article" date="2018" name="Mol. Plant">
        <title>The genome of Artemisia annua provides insight into the evolution of Asteraceae family and artemisinin biosynthesis.</title>
        <authorList>
            <person name="Shen Q."/>
            <person name="Zhang L."/>
            <person name="Liao Z."/>
            <person name="Wang S."/>
            <person name="Yan T."/>
            <person name="Shi P."/>
            <person name="Liu M."/>
            <person name="Fu X."/>
            <person name="Pan Q."/>
            <person name="Wang Y."/>
            <person name="Lv Z."/>
            <person name="Lu X."/>
            <person name="Zhang F."/>
            <person name="Jiang W."/>
            <person name="Ma Y."/>
            <person name="Chen M."/>
            <person name="Hao X."/>
            <person name="Li L."/>
            <person name="Tang Y."/>
            <person name="Lv G."/>
            <person name="Zhou Y."/>
            <person name="Sun X."/>
            <person name="Brodelius P.E."/>
            <person name="Rose J.K.C."/>
            <person name="Tang K."/>
        </authorList>
    </citation>
    <scope>NUCLEOTIDE SEQUENCE [LARGE SCALE GENOMIC DNA]</scope>
    <source>
        <strain evidence="3">cv. Huhao1</strain>
        <tissue evidence="2">Leaf</tissue>
    </source>
</reference>
<dbReference type="GO" id="GO:0004519">
    <property type="term" value="F:endonuclease activity"/>
    <property type="evidence" value="ECO:0007669"/>
    <property type="project" value="UniProtKB-KW"/>
</dbReference>
<evidence type="ECO:0000313" key="3">
    <source>
        <dbReference type="Proteomes" id="UP000245207"/>
    </source>
</evidence>
<keyword evidence="2" id="KW-0255">Endonuclease</keyword>
<dbReference type="GO" id="GO:0004527">
    <property type="term" value="F:exonuclease activity"/>
    <property type="evidence" value="ECO:0007669"/>
    <property type="project" value="UniProtKB-KW"/>
</dbReference>
<dbReference type="EMBL" id="PKPP01008088">
    <property type="protein sequence ID" value="PWA51624.1"/>
    <property type="molecule type" value="Genomic_DNA"/>
</dbReference>